<proteinExistence type="predicted"/>
<dbReference type="Proteomes" id="UP000018189">
    <property type="component" value="Unassembled WGS sequence"/>
</dbReference>
<gene>
    <name evidence="1" type="ORF">BN522_01492</name>
</gene>
<dbReference type="EMBL" id="CBKP010000047">
    <property type="protein sequence ID" value="CDF29645.1"/>
    <property type="molecule type" value="Genomic_DNA"/>
</dbReference>
<evidence type="ECO:0000313" key="1">
    <source>
        <dbReference type="EMBL" id="CDF29645.1"/>
    </source>
</evidence>
<reference evidence="1" key="1">
    <citation type="submission" date="2012-11" db="EMBL/GenBank/DDBJ databases">
        <title>Dependencies among metagenomic species, viruses, plasmids and units of genetic variation.</title>
        <authorList>
            <person name="Nielsen H.B."/>
            <person name="Almeida M."/>
            <person name="Juncker A.S."/>
            <person name="Rasmussen S."/>
            <person name="Li J."/>
            <person name="Sunagawa S."/>
            <person name="Plichta D."/>
            <person name="Gautier L."/>
            <person name="Le Chatelier E."/>
            <person name="Peletier E."/>
            <person name="Bonde I."/>
            <person name="Nielsen T."/>
            <person name="Manichanh C."/>
            <person name="Arumugam M."/>
            <person name="Batto J."/>
            <person name="Santos M.B.Q.D."/>
            <person name="Blom N."/>
            <person name="Borruel N."/>
            <person name="Burgdorf K.S."/>
            <person name="Boumezbeur F."/>
            <person name="Casellas F."/>
            <person name="Dore J."/>
            <person name="Guarner F."/>
            <person name="Hansen T."/>
            <person name="Hildebrand F."/>
            <person name="Kaas R.S."/>
            <person name="Kennedy S."/>
            <person name="Kristiansen K."/>
            <person name="Kultima J.R."/>
            <person name="Leonard P."/>
            <person name="Levenez F."/>
            <person name="Lund O."/>
            <person name="Moumen B."/>
            <person name="Le Paslier D."/>
            <person name="Pons N."/>
            <person name="Pedersen O."/>
            <person name="Prifti E."/>
            <person name="Qin J."/>
            <person name="Raes J."/>
            <person name="Tap J."/>
            <person name="Tims S."/>
            <person name="Ussery D.W."/>
            <person name="Yamada T."/>
            <person name="MetaHit consortium"/>
            <person name="Renault P."/>
            <person name="Sicheritz-Ponten T."/>
            <person name="Bork P."/>
            <person name="Wang J."/>
            <person name="Brunak S."/>
            <person name="Ehrlich S.D."/>
        </authorList>
    </citation>
    <scope>NUCLEOTIDE SEQUENCE [LARGE SCALE GENOMIC DNA]</scope>
</reference>
<accession>R7PWB6</accession>
<organism evidence="1">
    <name type="scientific">Methanobrevibacter smithii CAG:186</name>
    <dbReference type="NCBI Taxonomy" id="1263088"/>
    <lineage>
        <taxon>Archaea</taxon>
        <taxon>Methanobacteriati</taxon>
        <taxon>Methanobacteriota</taxon>
        <taxon>Methanomada group</taxon>
        <taxon>Methanobacteria</taxon>
        <taxon>Methanobacteriales</taxon>
        <taxon>Methanobacteriaceae</taxon>
        <taxon>Methanobrevibacter</taxon>
    </lineage>
</organism>
<protein>
    <submittedName>
        <fullName evidence="1">Uncharacterized protein</fullName>
    </submittedName>
</protein>
<dbReference type="AlphaFoldDB" id="R7PWB6"/>
<name>R7PWB6_METSM</name>
<comment type="caution">
    <text evidence="1">The sequence shown here is derived from an EMBL/GenBank/DDBJ whole genome shotgun (WGS) entry which is preliminary data.</text>
</comment>
<sequence length="72" mass="8067">MGICPRCGSWVDEGDVCRSCGGVREVEYGGYDEYDEGDEEVYDDSYVDLEAIRYSADEKLESAMLKQGLIII</sequence>